<name>A0A090D0Q2_9BACT</name>
<dbReference type="OrthoDB" id="40820at2"/>
<evidence type="ECO:0000313" key="3">
    <source>
        <dbReference type="Proteomes" id="UP000031552"/>
    </source>
</evidence>
<evidence type="ECO:0000313" key="2">
    <source>
        <dbReference type="EMBL" id="CDR33153.1"/>
    </source>
</evidence>
<accession>A0A090D0Q2</accession>
<feature type="domain" description="DUF1214" evidence="1">
    <location>
        <begin position="90"/>
        <end position="123"/>
    </location>
</feature>
<evidence type="ECO:0000259" key="1">
    <source>
        <dbReference type="Pfam" id="PF06742"/>
    </source>
</evidence>
<reference evidence="2" key="1">
    <citation type="submission" date="2013-12" db="EMBL/GenBank/DDBJ databases">
        <authorList>
            <person name="Linke B."/>
        </authorList>
    </citation>
    <scope>NUCLEOTIDE SEQUENCE [LARGE SCALE GENOMIC DNA]</scope>
    <source>
        <strain evidence="2">CRIB-18</strain>
    </source>
</reference>
<reference evidence="2" key="2">
    <citation type="submission" date="2014-09" db="EMBL/GenBank/DDBJ databases">
        <title>Criblamydia sequanensis harbors a mega-plasmid encoding arsenite resistance.</title>
        <authorList>
            <person name="Bertelli C."/>
            <person name="Goesmann A."/>
            <person name="Greub G."/>
        </authorList>
    </citation>
    <scope>NUCLEOTIDE SEQUENCE [LARGE SCALE GENOMIC DNA]</scope>
    <source>
        <strain evidence="2">CRIB-18</strain>
    </source>
</reference>
<dbReference type="Proteomes" id="UP000031552">
    <property type="component" value="Unassembled WGS sequence"/>
</dbReference>
<proteinExistence type="predicted"/>
<organism evidence="2 3">
    <name type="scientific">Candidatus Criblamydia sequanensis CRIB-18</name>
    <dbReference type="NCBI Taxonomy" id="1437425"/>
    <lineage>
        <taxon>Bacteria</taxon>
        <taxon>Pseudomonadati</taxon>
        <taxon>Chlamydiota</taxon>
        <taxon>Chlamydiia</taxon>
        <taxon>Parachlamydiales</taxon>
        <taxon>Candidatus Criblamydiaceae</taxon>
        <taxon>Candidatus Criblamydia</taxon>
    </lineage>
</organism>
<dbReference type="STRING" id="1437425.CSEC_0314"/>
<protein>
    <submittedName>
        <fullName evidence="2">Secreted protein</fullName>
    </submittedName>
</protein>
<dbReference type="SUPFAM" id="SSF160935">
    <property type="entry name" value="VPA0735-like"/>
    <property type="match status" value="1"/>
</dbReference>
<dbReference type="InterPro" id="IPR037049">
    <property type="entry name" value="DUF1214_C_sf"/>
</dbReference>
<dbReference type="InterPro" id="IPR010621">
    <property type="entry name" value="DUF1214"/>
</dbReference>
<gene>
    <name evidence="2" type="ORF">CSEC_0314</name>
</gene>
<keyword evidence="3" id="KW-1185">Reference proteome</keyword>
<dbReference type="EMBL" id="CCEJ010000001">
    <property type="protein sequence ID" value="CDR33153.1"/>
    <property type="molecule type" value="Genomic_DNA"/>
</dbReference>
<dbReference type="Pfam" id="PF06742">
    <property type="entry name" value="DUF1214"/>
    <property type="match status" value="1"/>
</dbReference>
<comment type="caution">
    <text evidence="2">The sequence shown here is derived from an EMBL/GenBank/DDBJ whole genome shotgun (WGS) entry which is preliminary data.</text>
</comment>
<dbReference type="Gene3D" id="2.60.120.600">
    <property type="entry name" value="Domain of unknown function DUF1214, C-terminal domain"/>
    <property type="match status" value="1"/>
</dbReference>
<sequence length="140" mass="16144">MSMKSLWVFVIFMAIFGSGLLFANLNQNKEDLIEETTIYGYPLALKDATNEVRTKTNHPTSRKAPLKDLSKEPLVLKVLKIPIVDRPFSDSEDLKFNEDGSLDILIQKEKPKDTFNWLPSPQLCRFMNVKVQSLRRMRSL</sequence>
<dbReference type="AlphaFoldDB" id="A0A090D0Q2"/>
<dbReference type="RefSeq" id="WP_041016638.1">
    <property type="nucleotide sequence ID" value="NZ_CCEJ010000001.1"/>
</dbReference>